<dbReference type="AlphaFoldDB" id="A0A9N8RSG5"/>
<comment type="caution">
    <text evidence="1">The sequence shown here is derived from an EMBL/GenBank/DDBJ whole genome shotgun (WGS) entry which is preliminary data.</text>
</comment>
<gene>
    <name evidence="1" type="ORF">LMG31841_00302</name>
</gene>
<sequence>MNSTLLRQRGLRPGYIVPSAHWSSIERICGTESSERSALLVEVPEEMRRAFEATHALGQSRLSTLRSGGGMFLFAITLQIGTCQTRVVLNLSEPHVRQYLQEATASGELLVGLHTRDESWVHSTLLAIEPDACGRLLETCAGAVAFSTEDAWNEKVSACCTLLQNTTFIVFDEKPASCISVVFVKDTSLFLKPGDFEAIL</sequence>
<keyword evidence="2" id="KW-1185">Reference proteome</keyword>
<dbReference type="RefSeq" id="WP_228874377.1">
    <property type="nucleotide sequence ID" value="NZ_CAJQYZ010000001.1"/>
</dbReference>
<evidence type="ECO:0000313" key="1">
    <source>
        <dbReference type="EMBL" id="CAG4886960.1"/>
    </source>
</evidence>
<proteinExistence type="predicted"/>
<name>A0A9N8RSG5_9BURK</name>
<protein>
    <submittedName>
        <fullName evidence="1">Uncharacterized protein</fullName>
    </submittedName>
</protein>
<reference evidence="1" key="1">
    <citation type="submission" date="2021-04" db="EMBL/GenBank/DDBJ databases">
        <authorList>
            <person name="Vanwijnsberghe S."/>
        </authorList>
    </citation>
    <scope>NUCLEOTIDE SEQUENCE</scope>
    <source>
        <strain evidence="1">LMG 31841</strain>
    </source>
</reference>
<dbReference type="EMBL" id="CAJQZC010000001">
    <property type="protein sequence ID" value="CAG4886960.1"/>
    <property type="molecule type" value="Genomic_DNA"/>
</dbReference>
<dbReference type="Proteomes" id="UP000789704">
    <property type="component" value="Unassembled WGS sequence"/>
</dbReference>
<accession>A0A9N8RSG5</accession>
<organism evidence="1 2">
    <name type="scientific">Paraburkholderia saeva</name>
    <dbReference type="NCBI Taxonomy" id="2777537"/>
    <lineage>
        <taxon>Bacteria</taxon>
        <taxon>Pseudomonadati</taxon>
        <taxon>Pseudomonadota</taxon>
        <taxon>Betaproteobacteria</taxon>
        <taxon>Burkholderiales</taxon>
        <taxon>Burkholderiaceae</taxon>
        <taxon>Paraburkholderia</taxon>
    </lineage>
</organism>
<evidence type="ECO:0000313" key="2">
    <source>
        <dbReference type="Proteomes" id="UP000789704"/>
    </source>
</evidence>